<sequence>MKKNIFLLILILSVYSSDSSKAFEAATKLNNAYTSLKTREEYKKLVHSRLMAVETIKAHNMSDLQILLFSKRTPGFRATNVTSAVFSDAKMTLTYRVRNGDVEIIAKKIDGQWMFVSEKNFL</sequence>
<comment type="caution">
    <text evidence="2">The sequence shown here is derived from an EMBL/GenBank/DDBJ whole genome shotgun (WGS) entry which is preliminary data.</text>
</comment>
<keyword evidence="1" id="KW-0732">Signal</keyword>
<feature type="chain" id="PRO_5040106704" description="DUF38 domain-containing protein" evidence="1">
    <location>
        <begin position="23"/>
        <end position="122"/>
    </location>
</feature>
<evidence type="ECO:0000256" key="1">
    <source>
        <dbReference type="SAM" id="SignalP"/>
    </source>
</evidence>
<evidence type="ECO:0000313" key="3">
    <source>
        <dbReference type="Proteomes" id="UP001152747"/>
    </source>
</evidence>
<organism evidence="2 3">
    <name type="scientific">Caenorhabditis angaria</name>
    <dbReference type="NCBI Taxonomy" id="860376"/>
    <lineage>
        <taxon>Eukaryota</taxon>
        <taxon>Metazoa</taxon>
        <taxon>Ecdysozoa</taxon>
        <taxon>Nematoda</taxon>
        <taxon>Chromadorea</taxon>
        <taxon>Rhabditida</taxon>
        <taxon>Rhabditina</taxon>
        <taxon>Rhabditomorpha</taxon>
        <taxon>Rhabditoidea</taxon>
        <taxon>Rhabditidae</taxon>
        <taxon>Peloderinae</taxon>
        <taxon>Caenorhabditis</taxon>
    </lineage>
</organism>
<evidence type="ECO:0000313" key="2">
    <source>
        <dbReference type="EMBL" id="CAI5440111.1"/>
    </source>
</evidence>
<gene>
    <name evidence="2" type="ORF">CAMP_LOCUS2748</name>
</gene>
<proteinExistence type="predicted"/>
<feature type="signal peptide" evidence="1">
    <location>
        <begin position="1"/>
        <end position="22"/>
    </location>
</feature>
<dbReference type="AlphaFoldDB" id="A0A9P1MXX3"/>
<keyword evidence="3" id="KW-1185">Reference proteome</keyword>
<evidence type="ECO:0008006" key="4">
    <source>
        <dbReference type="Google" id="ProtNLM"/>
    </source>
</evidence>
<name>A0A9P1MXX3_9PELO</name>
<dbReference type="EMBL" id="CANHGI010000001">
    <property type="protein sequence ID" value="CAI5440111.1"/>
    <property type="molecule type" value="Genomic_DNA"/>
</dbReference>
<protein>
    <recommendedName>
        <fullName evidence="4">DUF38 domain-containing protein</fullName>
    </recommendedName>
</protein>
<accession>A0A9P1MXX3</accession>
<dbReference type="Proteomes" id="UP001152747">
    <property type="component" value="Unassembled WGS sequence"/>
</dbReference>
<reference evidence="2" key="1">
    <citation type="submission" date="2022-11" db="EMBL/GenBank/DDBJ databases">
        <authorList>
            <person name="Kikuchi T."/>
        </authorList>
    </citation>
    <scope>NUCLEOTIDE SEQUENCE</scope>
    <source>
        <strain evidence="2">PS1010</strain>
    </source>
</reference>